<dbReference type="AlphaFoldDB" id="A0A561R6I8"/>
<reference evidence="1 2" key="1">
    <citation type="submission" date="2019-06" db="EMBL/GenBank/DDBJ databases">
        <title>Sorghum-associated microbial communities from plants grown in Nebraska, USA.</title>
        <authorList>
            <person name="Schachtman D."/>
        </authorList>
    </citation>
    <scope>NUCLEOTIDE SEQUENCE [LARGE SCALE GENOMIC DNA]</scope>
    <source>
        <strain evidence="1 2">1225</strain>
    </source>
</reference>
<sequence>MFSLVKVGILQTIDLRTTNTPARSKKRNHHLDIGAAWGFANSNRLSGVLLRPIADLALGWGIEGSEAIQSIFRAGPSRIWAGIDFDHPGSMAVGAVLDLGMSEKPGMDPSTVLS</sequence>
<evidence type="ECO:0000313" key="2">
    <source>
        <dbReference type="Proteomes" id="UP000320653"/>
    </source>
</evidence>
<comment type="caution">
    <text evidence="1">The sequence shown here is derived from an EMBL/GenBank/DDBJ whole genome shotgun (WGS) entry which is preliminary data.</text>
</comment>
<gene>
    <name evidence="1" type="ORF">FHW37_10119</name>
</gene>
<proteinExistence type="predicted"/>
<protein>
    <submittedName>
        <fullName evidence="1">Uncharacterized protein</fullName>
    </submittedName>
</protein>
<dbReference type="EMBL" id="VIWP01000001">
    <property type="protein sequence ID" value="TWF58216.1"/>
    <property type="molecule type" value="Genomic_DNA"/>
</dbReference>
<keyword evidence="2" id="KW-1185">Reference proteome</keyword>
<evidence type="ECO:0000313" key="1">
    <source>
        <dbReference type="EMBL" id="TWF58216.1"/>
    </source>
</evidence>
<accession>A0A561R6I8</accession>
<organism evidence="1 2">
    <name type="scientific">Neorhizobium alkalisoli</name>
    <dbReference type="NCBI Taxonomy" id="528178"/>
    <lineage>
        <taxon>Bacteria</taxon>
        <taxon>Pseudomonadati</taxon>
        <taxon>Pseudomonadota</taxon>
        <taxon>Alphaproteobacteria</taxon>
        <taxon>Hyphomicrobiales</taxon>
        <taxon>Rhizobiaceae</taxon>
        <taxon>Rhizobium/Agrobacterium group</taxon>
        <taxon>Neorhizobium</taxon>
    </lineage>
</organism>
<name>A0A561R6I8_9HYPH</name>
<dbReference type="Proteomes" id="UP000320653">
    <property type="component" value="Unassembled WGS sequence"/>
</dbReference>